<proteinExistence type="predicted"/>
<dbReference type="Proteomes" id="UP000184536">
    <property type="component" value="Unassembled WGS sequence"/>
</dbReference>
<accession>A0A1M6IXX4</accession>
<keyword evidence="2" id="KW-0413">Isomerase</keyword>
<gene>
    <name evidence="2" type="ORF">SAMN02745975_01983</name>
</gene>
<name>A0A1M6IXX4_9FIRM</name>
<dbReference type="InterPro" id="IPR013022">
    <property type="entry name" value="Xyl_isomerase-like_TIM-brl"/>
</dbReference>
<dbReference type="GO" id="GO:0016853">
    <property type="term" value="F:isomerase activity"/>
    <property type="evidence" value="ECO:0007669"/>
    <property type="project" value="UniProtKB-KW"/>
</dbReference>
<reference evidence="3" key="1">
    <citation type="submission" date="2016-11" db="EMBL/GenBank/DDBJ databases">
        <authorList>
            <person name="Varghese N."/>
            <person name="Submissions S."/>
        </authorList>
    </citation>
    <scope>NUCLEOTIDE SEQUENCE [LARGE SCALE GENOMIC DNA]</scope>
    <source>
        <strain evidence="3">DSM 17957</strain>
    </source>
</reference>
<feature type="domain" description="Xylose isomerase-like TIM barrel" evidence="1">
    <location>
        <begin position="41"/>
        <end position="228"/>
    </location>
</feature>
<evidence type="ECO:0000313" key="2">
    <source>
        <dbReference type="EMBL" id="SHJ39257.1"/>
    </source>
</evidence>
<dbReference type="OrthoDB" id="9801960at2"/>
<dbReference type="SUPFAM" id="SSF51658">
    <property type="entry name" value="Xylose isomerase-like"/>
    <property type="match status" value="1"/>
</dbReference>
<protein>
    <submittedName>
        <fullName evidence="2">Xylose isomerase-like TIM barrel</fullName>
    </submittedName>
</protein>
<evidence type="ECO:0000313" key="3">
    <source>
        <dbReference type="Proteomes" id="UP000184536"/>
    </source>
</evidence>
<keyword evidence="3" id="KW-1185">Reference proteome</keyword>
<evidence type="ECO:0000259" key="1">
    <source>
        <dbReference type="Pfam" id="PF01261"/>
    </source>
</evidence>
<dbReference type="STRING" id="1121919.SAMN02745975_01983"/>
<dbReference type="RefSeq" id="WP_110941126.1">
    <property type="nucleotide sequence ID" value="NZ_FQZV01000023.1"/>
</dbReference>
<organism evidence="2 3">
    <name type="scientific">Geosporobacter subterraneus DSM 17957</name>
    <dbReference type="NCBI Taxonomy" id="1121919"/>
    <lineage>
        <taxon>Bacteria</taxon>
        <taxon>Bacillati</taxon>
        <taxon>Bacillota</taxon>
        <taxon>Clostridia</taxon>
        <taxon>Peptostreptococcales</taxon>
        <taxon>Thermotaleaceae</taxon>
        <taxon>Geosporobacter</taxon>
    </lineage>
</organism>
<dbReference type="InterPro" id="IPR036237">
    <property type="entry name" value="Xyl_isomerase-like_sf"/>
</dbReference>
<dbReference type="EMBL" id="FQZV01000023">
    <property type="protein sequence ID" value="SHJ39257.1"/>
    <property type="molecule type" value="Genomic_DNA"/>
</dbReference>
<dbReference type="AlphaFoldDB" id="A0A1M6IXX4"/>
<dbReference type="Gene3D" id="3.20.20.150">
    <property type="entry name" value="Divalent-metal-dependent TIM barrel enzymes"/>
    <property type="match status" value="1"/>
</dbReference>
<sequence>MNIGIGFDINHVDRSLIKQINILNIENPQYPGFLNCIDIESKNKIRELGFRGSIIVDGPYIDLNPGTPEPAIREVVRRKVLEAIDYAKSIDAKEIIFLSTYLPIIQVEFYDRGWIEGSIQFWKEITCREKVLRISLCNTFEYHPDHMIEIIEQVNEDNLGLALDIGHVLAYGKIGIDEWYERVEKYIHTLYIHSNERAGDLHMNIMEGQLLKDQGFMRIRHRMKEKNLILKPFHKNRLVENISTLKAFTTG</sequence>
<dbReference type="Pfam" id="PF01261">
    <property type="entry name" value="AP_endonuc_2"/>
    <property type="match status" value="1"/>
</dbReference>